<sequence length="191" mass="21890">MVFASRFSVCEKRKETEGYEKSVGIRIFGKLPPKLKDGDLFNSDGDMKPVFLERKTCYRSQRSQRSYPFKKRRLYEQSSVSTSYEGSIVKEILVRSRRSRIMNSILEEQKMEQVGLHVRWAAQDFVPPKSKILMGKKIRDNNKTLLQTGISHSNKLDGLGFSLEPNVVNSPPPLCPQDPPFLLHCEAQPLT</sequence>
<dbReference type="AlphaFoldDB" id="A0A835HGW3"/>
<gene>
    <name evidence="1" type="ORF">IFM89_009006</name>
</gene>
<name>A0A835HGW3_9MAGN</name>
<comment type="caution">
    <text evidence="1">The sequence shown here is derived from an EMBL/GenBank/DDBJ whole genome shotgun (WGS) entry which is preliminary data.</text>
</comment>
<keyword evidence="2" id="KW-1185">Reference proteome</keyword>
<dbReference type="PANTHER" id="PTHR21717:SF70">
    <property type="entry name" value="TELOMERE REPEAT-BINDING PROTEIN 2-RELATED"/>
    <property type="match status" value="1"/>
</dbReference>
<proteinExistence type="predicted"/>
<dbReference type="EMBL" id="JADFTS010000006">
    <property type="protein sequence ID" value="KAF9600410.1"/>
    <property type="molecule type" value="Genomic_DNA"/>
</dbReference>
<dbReference type="OrthoDB" id="2020981at2759"/>
<feature type="non-terminal residue" evidence="1">
    <location>
        <position position="1"/>
    </location>
</feature>
<accession>A0A835HGW3</accession>
<dbReference type="PANTHER" id="PTHR21717">
    <property type="entry name" value="TELOMERIC REPEAT BINDING PROTEIN"/>
    <property type="match status" value="1"/>
</dbReference>
<reference evidence="1 2" key="1">
    <citation type="submission" date="2020-10" db="EMBL/GenBank/DDBJ databases">
        <title>The Coptis chinensis genome and diversification of protoberbering-type alkaloids.</title>
        <authorList>
            <person name="Wang B."/>
            <person name="Shu S."/>
            <person name="Song C."/>
            <person name="Liu Y."/>
        </authorList>
    </citation>
    <scope>NUCLEOTIDE SEQUENCE [LARGE SCALE GENOMIC DNA]</scope>
    <source>
        <strain evidence="1">HL-2020</strain>
        <tissue evidence="1">Leaf</tissue>
    </source>
</reference>
<dbReference type="Proteomes" id="UP000631114">
    <property type="component" value="Unassembled WGS sequence"/>
</dbReference>
<dbReference type="InterPro" id="IPR031105">
    <property type="entry name" value="TRP_plant"/>
</dbReference>
<organism evidence="1 2">
    <name type="scientific">Coptis chinensis</name>
    <dbReference type="NCBI Taxonomy" id="261450"/>
    <lineage>
        <taxon>Eukaryota</taxon>
        <taxon>Viridiplantae</taxon>
        <taxon>Streptophyta</taxon>
        <taxon>Embryophyta</taxon>
        <taxon>Tracheophyta</taxon>
        <taxon>Spermatophyta</taxon>
        <taxon>Magnoliopsida</taxon>
        <taxon>Ranunculales</taxon>
        <taxon>Ranunculaceae</taxon>
        <taxon>Coptidoideae</taxon>
        <taxon>Coptis</taxon>
    </lineage>
</organism>
<protein>
    <submittedName>
        <fullName evidence="1">Uncharacterized protein</fullName>
    </submittedName>
</protein>
<evidence type="ECO:0000313" key="1">
    <source>
        <dbReference type="EMBL" id="KAF9600410.1"/>
    </source>
</evidence>
<evidence type="ECO:0000313" key="2">
    <source>
        <dbReference type="Proteomes" id="UP000631114"/>
    </source>
</evidence>